<comment type="caution">
    <text evidence="1">The sequence shown here is derived from an EMBL/GenBank/DDBJ whole genome shotgun (WGS) entry which is preliminary data.</text>
</comment>
<gene>
    <name evidence="1" type="ORF">PWYN_07650</name>
</gene>
<dbReference type="PROSITE" id="PS51257">
    <property type="entry name" value="PROKAR_LIPOPROTEIN"/>
    <property type="match status" value="1"/>
</dbReference>
<organism evidence="1 2">
    <name type="scientific">Paenibacillus wynnii</name>
    <dbReference type="NCBI Taxonomy" id="268407"/>
    <lineage>
        <taxon>Bacteria</taxon>
        <taxon>Bacillati</taxon>
        <taxon>Bacillota</taxon>
        <taxon>Bacilli</taxon>
        <taxon>Bacillales</taxon>
        <taxon>Paenibacillaceae</taxon>
        <taxon>Paenibacillus</taxon>
    </lineage>
</organism>
<sequence>MRNVILLWMLLLTLMVTACGDRTESLRNGLPSTSALPDTSTTGSKLEEKDDAIRAIGNHVDGRLLVIPTTKVKASPLGAPSCWGLETDFRWSGDYELVWESKSGEHSTKVMKFPMDFEIVQPNDSPIEMQQFTLEGTDIFAFVPRYTDCHALETYLYGVSNNEAFPISFEINSDEIWTHIGQLSSRSLQAINGELIVTGGYGAGQDFIEIYHFQYDLMKKTMVLKSTDYLQPNDILK</sequence>
<dbReference type="Proteomes" id="UP000029734">
    <property type="component" value="Unassembled WGS sequence"/>
</dbReference>
<reference evidence="1 2" key="2">
    <citation type="submission" date="2014-10" db="EMBL/GenBank/DDBJ databases">
        <title>Comparative genomics of the Paenibacillus odorifer group.</title>
        <authorList>
            <person name="Tsai Y.-C."/>
            <person name="Martin N."/>
            <person name="Korlach J."/>
            <person name="Wiedmann M."/>
        </authorList>
    </citation>
    <scope>NUCLEOTIDE SEQUENCE [LARGE SCALE GENOMIC DNA]</scope>
    <source>
        <strain evidence="1 2">DSM 18334</strain>
    </source>
</reference>
<dbReference type="eggNOG" id="ENOG503058F">
    <property type="taxonomic scope" value="Bacteria"/>
</dbReference>
<evidence type="ECO:0008006" key="3">
    <source>
        <dbReference type="Google" id="ProtNLM"/>
    </source>
</evidence>
<dbReference type="AlphaFoldDB" id="A0A098M9L4"/>
<dbReference type="RefSeq" id="WP_036650002.1">
    <property type="nucleotide sequence ID" value="NZ_JQCR01000002.1"/>
</dbReference>
<evidence type="ECO:0000313" key="2">
    <source>
        <dbReference type="Proteomes" id="UP000029734"/>
    </source>
</evidence>
<name>A0A098M9L4_9BACL</name>
<dbReference type="STRING" id="268407.PWYN_07650"/>
<dbReference type="OrthoDB" id="2628816at2"/>
<proteinExistence type="predicted"/>
<keyword evidence="2" id="KW-1185">Reference proteome</keyword>
<evidence type="ECO:0000313" key="1">
    <source>
        <dbReference type="EMBL" id="KGE19240.1"/>
    </source>
</evidence>
<protein>
    <recommendedName>
        <fullName evidence="3">Lipoprotein</fullName>
    </recommendedName>
</protein>
<reference evidence="1 2" key="1">
    <citation type="submission" date="2014-08" db="EMBL/GenBank/DDBJ databases">
        <authorList>
            <person name="den Bakker H.C."/>
        </authorList>
    </citation>
    <scope>NUCLEOTIDE SEQUENCE [LARGE SCALE GENOMIC DNA]</scope>
    <source>
        <strain evidence="1 2">DSM 18334</strain>
    </source>
</reference>
<dbReference type="EMBL" id="JQCR01000002">
    <property type="protein sequence ID" value="KGE19240.1"/>
    <property type="molecule type" value="Genomic_DNA"/>
</dbReference>
<accession>A0A098M9L4</accession>